<evidence type="ECO:0000256" key="1">
    <source>
        <dbReference type="SAM" id="MobiDB-lite"/>
    </source>
</evidence>
<feature type="region of interest" description="Disordered" evidence="1">
    <location>
        <begin position="37"/>
        <end position="104"/>
    </location>
</feature>
<reference evidence="2" key="1">
    <citation type="submission" date="2014-09" db="EMBL/GenBank/DDBJ databases">
        <authorList>
            <person name="Magalhaes I.L.F."/>
            <person name="Oliveira U."/>
            <person name="Santos F.R."/>
            <person name="Vidigal T.H.D.A."/>
            <person name="Brescovit A.D."/>
            <person name="Santos A.J."/>
        </authorList>
    </citation>
    <scope>NUCLEOTIDE SEQUENCE</scope>
    <source>
        <tissue evidence="2">Shoot tissue taken approximately 20 cm above the soil surface</tissue>
    </source>
</reference>
<name>A0A0A9F6H3_ARUDO</name>
<sequence length="104" mass="11101">MYLRRSSACTHPGQSQRYSRSPRKRLARSLFPCSRLSVHDPDARCAPTEPSHRRGRRRLPATTPRRETPPPSLVAASSSSITAAAGDGAGSRAAGGICGSDEQS</sequence>
<dbReference type="EMBL" id="GBRH01194013">
    <property type="protein sequence ID" value="JAE03883.1"/>
    <property type="molecule type" value="Transcribed_RNA"/>
</dbReference>
<accession>A0A0A9F6H3</accession>
<organism evidence="2">
    <name type="scientific">Arundo donax</name>
    <name type="common">Giant reed</name>
    <name type="synonym">Donax arundinaceus</name>
    <dbReference type="NCBI Taxonomy" id="35708"/>
    <lineage>
        <taxon>Eukaryota</taxon>
        <taxon>Viridiplantae</taxon>
        <taxon>Streptophyta</taxon>
        <taxon>Embryophyta</taxon>
        <taxon>Tracheophyta</taxon>
        <taxon>Spermatophyta</taxon>
        <taxon>Magnoliopsida</taxon>
        <taxon>Liliopsida</taxon>
        <taxon>Poales</taxon>
        <taxon>Poaceae</taxon>
        <taxon>PACMAD clade</taxon>
        <taxon>Arundinoideae</taxon>
        <taxon>Arundineae</taxon>
        <taxon>Arundo</taxon>
    </lineage>
</organism>
<dbReference type="AlphaFoldDB" id="A0A0A9F6H3"/>
<feature type="compositionally biased region" description="Polar residues" evidence="1">
    <location>
        <begin position="7"/>
        <end position="19"/>
    </location>
</feature>
<proteinExistence type="predicted"/>
<feature type="compositionally biased region" description="Low complexity" evidence="1">
    <location>
        <begin position="73"/>
        <end position="95"/>
    </location>
</feature>
<protein>
    <submittedName>
        <fullName evidence="2">Uncharacterized protein</fullName>
    </submittedName>
</protein>
<evidence type="ECO:0000313" key="2">
    <source>
        <dbReference type="EMBL" id="JAE03883.1"/>
    </source>
</evidence>
<reference evidence="2" key="2">
    <citation type="journal article" date="2015" name="Data Brief">
        <title>Shoot transcriptome of the giant reed, Arundo donax.</title>
        <authorList>
            <person name="Barrero R.A."/>
            <person name="Guerrero F.D."/>
            <person name="Moolhuijzen P."/>
            <person name="Goolsby J.A."/>
            <person name="Tidwell J."/>
            <person name="Bellgard S.E."/>
            <person name="Bellgard M.I."/>
        </authorList>
    </citation>
    <scope>NUCLEOTIDE SEQUENCE</scope>
    <source>
        <tissue evidence="2">Shoot tissue taken approximately 20 cm above the soil surface</tissue>
    </source>
</reference>
<feature type="region of interest" description="Disordered" evidence="1">
    <location>
        <begin position="1"/>
        <end position="24"/>
    </location>
</feature>